<dbReference type="Proteomes" id="UP000177325">
    <property type="component" value="Unassembled WGS sequence"/>
</dbReference>
<dbReference type="STRING" id="1798525.A3G90_02785"/>
<accession>A0A1F6FGI1</accession>
<name>A0A1F6FGI1_9BACT</name>
<sequence length="254" mass="29251">MLYANKHRWVKRIHPDILPDFGKSGIKKISQLLAKLGDTNISYKFSPLDEDFFTWFTPQYEKQVGSKKNFSGHNVIAKTLHRENKIFPYFSLTVFESDTPVGGVIFTLRKNRLSIAFRVFKPSWDKNPTVRCSPALLAEYLLARHALDNNLEYLAHGVDKNPYGLNASIGLAIFKLSVGCRPEIYFNHEIKDFNTAEYSTDTLVFEYKTGSKVIEEATLMTTLENLPKYEQLMKYEHLLKIKTVLMELNQVSTN</sequence>
<evidence type="ECO:0000313" key="1">
    <source>
        <dbReference type="EMBL" id="OGG84967.1"/>
    </source>
</evidence>
<gene>
    <name evidence="1" type="ORF">A3G90_02785</name>
</gene>
<protein>
    <submittedName>
        <fullName evidence="1">Uncharacterized protein</fullName>
    </submittedName>
</protein>
<dbReference type="EMBL" id="MFMM01000001">
    <property type="protein sequence ID" value="OGG84967.1"/>
    <property type="molecule type" value="Genomic_DNA"/>
</dbReference>
<evidence type="ECO:0000313" key="2">
    <source>
        <dbReference type="Proteomes" id="UP000177325"/>
    </source>
</evidence>
<dbReference type="AlphaFoldDB" id="A0A1F6FGI1"/>
<organism evidence="1 2">
    <name type="scientific">Candidatus Kaiserbacteria bacterium RIFCSPLOWO2_12_FULL_45_26</name>
    <dbReference type="NCBI Taxonomy" id="1798525"/>
    <lineage>
        <taxon>Bacteria</taxon>
        <taxon>Candidatus Kaiseribacteriota</taxon>
    </lineage>
</organism>
<reference evidence="1 2" key="1">
    <citation type="journal article" date="2016" name="Nat. Commun.">
        <title>Thousands of microbial genomes shed light on interconnected biogeochemical processes in an aquifer system.</title>
        <authorList>
            <person name="Anantharaman K."/>
            <person name="Brown C.T."/>
            <person name="Hug L.A."/>
            <person name="Sharon I."/>
            <person name="Castelle C.J."/>
            <person name="Probst A.J."/>
            <person name="Thomas B.C."/>
            <person name="Singh A."/>
            <person name="Wilkins M.J."/>
            <person name="Karaoz U."/>
            <person name="Brodie E.L."/>
            <person name="Williams K.H."/>
            <person name="Hubbard S.S."/>
            <person name="Banfield J.F."/>
        </authorList>
    </citation>
    <scope>NUCLEOTIDE SEQUENCE [LARGE SCALE GENOMIC DNA]</scope>
</reference>
<proteinExistence type="predicted"/>
<comment type="caution">
    <text evidence="1">The sequence shown here is derived from an EMBL/GenBank/DDBJ whole genome shotgun (WGS) entry which is preliminary data.</text>
</comment>